<dbReference type="GO" id="GO:0032259">
    <property type="term" value="P:methylation"/>
    <property type="evidence" value="ECO:0007669"/>
    <property type="project" value="UniProtKB-KW"/>
</dbReference>
<dbReference type="GO" id="GO:0008168">
    <property type="term" value="F:methyltransferase activity"/>
    <property type="evidence" value="ECO:0007669"/>
    <property type="project" value="UniProtKB-KW"/>
</dbReference>
<dbReference type="Gene3D" id="3.40.50.150">
    <property type="entry name" value="Vaccinia Virus protein VP39"/>
    <property type="match status" value="1"/>
</dbReference>
<accession>A0A8J8MI93</accession>
<dbReference type="PANTHER" id="PTHR46558">
    <property type="entry name" value="TRACRIPTIONAL REGULATORY PROTEIN-RELATED-RELATED"/>
    <property type="match status" value="1"/>
</dbReference>
<dbReference type="CDD" id="cd02440">
    <property type="entry name" value="AdoMet_MTases"/>
    <property type="match status" value="1"/>
</dbReference>
<dbReference type="Pfam" id="PF01381">
    <property type="entry name" value="HTH_3"/>
    <property type="match status" value="1"/>
</dbReference>
<dbReference type="GO" id="GO:0003677">
    <property type="term" value="F:DNA binding"/>
    <property type="evidence" value="ECO:0007669"/>
    <property type="project" value="UniProtKB-KW"/>
</dbReference>
<dbReference type="AlphaFoldDB" id="A0A8J8MI93"/>
<dbReference type="Gene3D" id="1.10.150.350">
    <property type="match status" value="1"/>
</dbReference>
<dbReference type="PROSITE" id="PS50943">
    <property type="entry name" value="HTH_CROC1"/>
    <property type="match status" value="1"/>
</dbReference>
<dbReference type="SUPFAM" id="SSF47413">
    <property type="entry name" value="lambda repressor-like DNA-binding domains"/>
    <property type="match status" value="1"/>
</dbReference>
<dbReference type="Gene3D" id="1.10.260.40">
    <property type="entry name" value="lambda repressor-like DNA-binding domains"/>
    <property type="match status" value="1"/>
</dbReference>
<dbReference type="RefSeq" id="WP_212697501.1">
    <property type="nucleotide sequence ID" value="NZ_CP058649.1"/>
</dbReference>
<evidence type="ECO:0000313" key="3">
    <source>
        <dbReference type="EMBL" id="QUI22026.1"/>
    </source>
</evidence>
<dbReference type="Pfam" id="PF13847">
    <property type="entry name" value="Methyltransf_31"/>
    <property type="match status" value="1"/>
</dbReference>
<keyword evidence="1" id="KW-0238">DNA-binding</keyword>
<name>A0A8J8MI93_9FIRM</name>
<dbReference type="SUPFAM" id="SSF53335">
    <property type="entry name" value="S-adenosyl-L-methionine-dependent methyltransferases"/>
    <property type="match status" value="1"/>
</dbReference>
<dbReference type="KEGG" id="vpy:HZI73_06790"/>
<evidence type="ECO:0000256" key="1">
    <source>
        <dbReference type="ARBA" id="ARBA00023125"/>
    </source>
</evidence>
<keyword evidence="3" id="KW-0489">Methyltransferase</keyword>
<dbReference type="SMART" id="SM00530">
    <property type="entry name" value="HTH_XRE"/>
    <property type="match status" value="1"/>
</dbReference>
<sequence length="373" mass="42725">MKQITLAITQLRKEKGITQGELADYLGITYQAVSKWENGTTLPDISLLPALASYFQVSVDQLLGLEPLKSDYIYRTTKTVAHWDNQLSYLQQTRDELWNEDYMAFLIQQVWRLHQPVSILDFGCGYGYLGKLMLPLLPKGSSYTGIDASETLITKARHNFKDSPYKTHFIQGDFNQVTTNQNYDIAICQAVLRHINNPYEILKKMISSVTIGGKVICIEINRALENASMYLDGLHFNSLSKNNALHKLWHCEMASEGRDHAIGMKLPFYMQDLGLTDIDVRMNDKVKFITPKQASYHTTKEKFIQANHHGHTLSPQEKEKIITLFMNRGTSREEAESYILDEEKITQYIKEHQHNLSILKALCLIISFGTKVK</sequence>
<keyword evidence="3" id="KW-0808">Transferase</keyword>
<dbReference type="InterPro" id="IPR010982">
    <property type="entry name" value="Lambda_DNA-bd_dom_sf"/>
</dbReference>
<protein>
    <submittedName>
        <fullName evidence="3">Methyltransferase domain-containing protein</fullName>
    </submittedName>
</protein>
<dbReference type="InterPro" id="IPR025714">
    <property type="entry name" value="Methyltranfer_dom"/>
</dbReference>
<dbReference type="InterPro" id="IPR001387">
    <property type="entry name" value="Cro/C1-type_HTH"/>
</dbReference>
<feature type="domain" description="HTH cro/C1-type" evidence="2">
    <location>
        <begin position="8"/>
        <end position="62"/>
    </location>
</feature>
<keyword evidence="4" id="KW-1185">Reference proteome</keyword>
<dbReference type="CDD" id="cd00093">
    <property type="entry name" value="HTH_XRE"/>
    <property type="match status" value="1"/>
</dbReference>
<gene>
    <name evidence="3" type="ORF">HZI73_06790</name>
</gene>
<proteinExistence type="predicted"/>
<dbReference type="PANTHER" id="PTHR46558:SF11">
    <property type="entry name" value="HTH-TYPE TRANSCRIPTIONAL REGULATOR XRE"/>
    <property type="match status" value="1"/>
</dbReference>
<organism evidence="3 4">
    <name type="scientific">Vallitalea pronyensis</name>
    <dbReference type="NCBI Taxonomy" id="1348613"/>
    <lineage>
        <taxon>Bacteria</taxon>
        <taxon>Bacillati</taxon>
        <taxon>Bacillota</taxon>
        <taxon>Clostridia</taxon>
        <taxon>Lachnospirales</taxon>
        <taxon>Vallitaleaceae</taxon>
        <taxon>Vallitalea</taxon>
    </lineage>
</organism>
<reference evidence="3" key="1">
    <citation type="submission" date="2020-07" db="EMBL/GenBank/DDBJ databases">
        <title>Vallitalea pronyensis genome.</title>
        <authorList>
            <person name="Postec A."/>
        </authorList>
    </citation>
    <scope>NUCLEOTIDE SEQUENCE</scope>
    <source>
        <strain evidence="3">FatNI3</strain>
    </source>
</reference>
<evidence type="ECO:0000313" key="4">
    <source>
        <dbReference type="Proteomes" id="UP000683246"/>
    </source>
</evidence>
<dbReference type="InterPro" id="IPR029063">
    <property type="entry name" value="SAM-dependent_MTases_sf"/>
</dbReference>
<dbReference type="Proteomes" id="UP000683246">
    <property type="component" value="Chromosome"/>
</dbReference>
<dbReference type="EMBL" id="CP058649">
    <property type="protein sequence ID" value="QUI22026.1"/>
    <property type="molecule type" value="Genomic_DNA"/>
</dbReference>
<evidence type="ECO:0000259" key="2">
    <source>
        <dbReference type="PROSITE" id="PS50943"/>
    </source>
</evidence>